<gene>
    <name evidence="2" type="ORF">TRFO_15281</name>
</gene>
<dbReference type="AlphaFoldDB" id="A0A1J4KSX7"/>
<reference evidence="2" key="1">
    <citation type="submission" date="2016-10" db="EMBL/GenBank/DDBJ databases">
        <authorList>
            <person name="Benchimol M."/>
            <person name="Almeida L.G."/>
            <person name="Vasconcelos A.T."/>
            <person name="Perreira-Neves A."/>
            <person name="Rosa I.A."/>
            <person name="Tasca T."/>
            <person name="Bogo M.R."/>
            <person name="de Souza W."/>
        </authorList>
    </citation>
    <scope>NUCLEOTIDE SEQUENCE [LARGE SCALE GENOMIC DNA]</scope>
    <source>
        <strain evidence="2">K</strain>
    </source>
</reference>
<dbReference type="GeneID" id="94833001"/>
<comment type="caution">
    <text evidence="2">The sequence shown here is derived from an EMBL/GenBank/DDBJ whole genome shotgun (WGS) entry which is preliminary data.</text>
</comment>
<accession>A0A1J4KSX7</accession>
<protein>
    <submittedName>
        <fullName evidence="2">Uncharacterized protein</fullName>
    </submittedName>
</protein>
<dbReference type="EMBL" id="MLAK01000384">
    <property type="protein sequence ID" value="OHT14363.1"/>
    <property type="molecule type" value="Genomic_DNA"/>
</dbReference>
<name>A0A1J4KSX7_9EUKA</name>
<dbReference type="Proteomes" id="UP000179807">
    <property type="component" value="Unassembled WGS sequence"/>
</dbReference>
<organism evidence="2 3">
    <name type="scientific">Tritrichomonas foetus</name>
    <dbReference type="NCBI Taxonomy" id="1144522"/>
    <lineage>
        <taxon>Eukaryota</taxon>
        <taxon>Metamonada</taxon>
        <taxon>Parabasalia</taxon>
        <taxon>Tritrichomonadida</taxon>
        <taxon>Tritrichomonadidae</taxon>
        <taxon>Tritrichomonas</taxon>
    </lineage>
</organism>
<proteinExistence type="predicted"/>
<evidence type="ECO:0000313" key="2">
    <source>
        <dbReference type="EMBL" id="OHT14363.1"/>
    </source>
</evidence>
<keyword evidence="3" id="KW-1185">Reference proteome</keyword>
<evidence type="ECO:0000256" key="1">
    <source>
        <dbReference type="SAM" id="Coils"/>
    </source>
</evidence>
<evidence type="ECO:0000313" key="3">
    <source>
        <dbReference type="Proteomes" id="UP000179807"/>
    </source>
</evidence>
<dbReference type="RefSeq" id="XP_068367499.1">
    <property type="nucleotide sequence ID" value="XM_068498297.1"/>
</dbReference>
<dbReference type="VEuPathDB" id="TrichDB:TRFO_15281"/>
<feature type="coiled-coil region" evidence="1">
    <location>
        <begin position="181"/>
        <end position="240"/>
    </location>
</feature>
<sequence>MTAFIDKSNDPSYLSGYLTPVINEVNEKVVKVAKFVKNIESCFRHIQSTRLEYLKKQFIYLEEIEKKDIESAFNDDDQLWLNVIADTKNKLKSAYDTSSSLFPGNCYNQIAALPEQFLSIRSELFQPVSMPAPRNNDMLSKQREYRCNLLALNSLLKRLKLLCFDTHNMITTFSEGIITLLDKVEQILEQLRDLVVREQQLNFDFQKKHPDIEPPPKEVIKALDEKRMQLELDMAFLKLEKENFQSISINILRLVRHCIN</sequence>
<keyword evidence="1" id="KW-0175">Coiled coil</keyword>